<dbReference type="OrthoDB" id="8436066at2"/>
<proteinExistence type="predicted"/>
<reference evidence="1 2" key="1">
    <citation type="submission" date="2019-06" db="EMBL/GenBank/DDBJ databases">
        <title>Sorghum-associated microbial communities from plants grown in Nebraska, USA.</title>
        <authorList>
            <person name="Schachtman D."/>
        </authorList>
    </citation>
    <scope>NUCLEOTIDE SEQUENCE [LARGE SCALE GENOMIC DNA]</scope>
    <source>
        <strain evidence="1 2">1225</strain>
    </source>
</reference>
<sequence>MQERLIEHWLDSINERAYQSAFLQMLSGEGHIVVHSTRHMAIEFGKDVVSIDADGVPCAFQLKGNPRGRLTLNQFREMKPQLDELVEQRIVYPGIPDIPHKCFIVTNGEVEEEVQRAVDDLNFGYEKRGFHKNQRLRIISRGMLLDFAIKHSTSFWTDSFSIHEKIIRLYNEDGRKSARLDIISEGLDEILKISPADEALSKIEFERRQISASLFVSFGIRNYENLRNHIAVSSAYAALFVALECSRQRHSIFSSARADMILSIARQGFFDSAIELADEIGKNIDHLQNERSDGKPIDYNVMFLTSPPLSDNFLWRPRALMTSAILSLISIERNNRGNSDGITDDAAKAIEFIIKPGLFTCPVFGEFFIPQLLCVIFNLHKTDPSMLANFSEHGLLKSILSQILRVEGGYIASPYHNAEDTIRDFIGNIIDIDKGPVGDEVTVNSSYFAEALFYCFVRSNLKSYAKDIWVNLTKVSHLQFLPKNSWDYFQWRAASGDNQTRILERRRLWSDVQKEASNIDTPNIPPRLRDDPVMLLAFIVFFPHRGIPEVVKFLHFSLCGTWFLPTERPPR</sequence>
<accession>A0A561QHH6</accession>
<dbReference type="Proteomes" id="UP000320653">
    <property type="component" value="Unassembled WGS sequence"/>
</dbReference>
<organism evidence="1 2">
    <name type="scientific">Neorhizobium alkalisoli</name>
    <dbReference type="NCBI Taxonomy" id="528178"/>
    <lineage>
        <taxon>Bacteria</taxon>
        <taxon>Pseudomonadati</taxon>
        <taxon>Pseudomonadota</taxon>
        <taxon>Alphaproteobacteria</taxon>
        <taxon>Hyphomicrobiales</taxon>
        <taxon>Rhizobiaceae</taxon>
        <taxon>Rhizobium/Agrobacterium group</taxon>
        <taxon>Neorhizobium</taxon>
    </lineage>
</organism>
<evidence type="ECO:0000313" key="1">
    <source>
        <dbReference type="EMBL" id="TWF49791.1"/>
    </source>
</evidence>
<comment type="caution">
    <text evidence="1">The sequence shown here is derived from an EMBL/GenBank/DDBJ whole genome shotgun (WGS) entry which is preliminary data.</text>
</comment>
<dbReference type="RefSeq" id="WP_145641060.1">
    <property type="nucleotide sequence ID" value="NZ_VIWP01000007.1"/>
</dbReference>
<name>A0A561QHH6_9HYPH</name>
<protein>
    <recommendedName>
        <fullName evidence="3">Restriction endonuclease</fullName>
    </recommendedName>
</protein>
<evidence type="ECO:0000313" key="2">
    <source>
        <dbReference type="Proteomes" id="UP000320653"/>
    </source>
</evidence>
<dbReference type="AlphaFoldDB" id="A0A561QHH6"/>
<keyword evidence="2" id="KW-1185">Reference proteome</keyword>
<gene>
    <name evidence="1" type="ORF">FHW37_107158</name>
</gene>
<evidence type="ECO:0008006" key="3">
    <source>
        <dbReference type="Google" id="ProtNLM"/>
    </source>
</evidence>
<dbReference type="EMBL" id="VIWP01000007">
    <property type="protein sequence ID" value="TWF49791.1"/>
    <property type="molecule type" value="Genomic_DNA"/>
</dbReference>